<reference evidence="1" key="1">
    <citation type="submission" date="2016-11" db="EMBL/GenBank/DDBJ databases">
        <authorList>
            <person name="Jaros S."/>
            <person name="Januszkiewicz K."/>
            <person name="Wedrychowicz H."/>
        </authorList>
    </citation>
    <scope>NUCLEOTIDE SEQUENCE [LARGE SCALE GENOMIC DNA]</scope>
    <source>
        <strain evidence="1">Y48</strain>
    </source>
</reference>
<dbReference type="EMBL" id="CP018082">
    <property type="protein sequence ID" value="APE34861.1"/>
    <property type="molecule type" value="Genomic_DNA"/>
</dbReference>
<keyword evidence="2" id="KW-1185">Reference proteome</keyword>
<evidence type="ECO:0000313" key="1">
    <source>
        <dbReference type="EMBL" id="APE34861.1"/>
    </source>
</evidence>
<dbReference type="SUPFAM" id="SSF53474">
    <property type="entry name" value="alpha/beta-Hydrolases"/>
    <property type="match status" value="1"/>
</dbReference>
<proteinExistence type="predicted"/>
<sequence>MLTAAESADNAKVFDVELFGGRLAGVLRRLPVIPETRRLPVGLFGTGSAAPAVLWAAAEPDARVEAVAVRGGRPDLAGERLARVVAPTLLLVGGVDPRVRQRNRHAAGLLGGECRVTELSSPGRSSRAGYLSWRAAYSAAVWFTEHLGAAAEPTKCTATRRR</sequence>
<organism evidence="1 2">
    <name type="scientific">Nocardia mangyaensis</name>
    <dbReference type="NCBI Taxonomy" id="2213200"/>
    <lineage>
        <taxon>Bacteria</taxon>
        <taxon>Bacillati</taxon>
        <taxon>Actinomycetota</taxon>
        <taxon>Actinomycetes</taxon>
        <taxon>Mycobacteriales</taxon>
        <taxon>Nocardiaceae</taxon>
        <taxon>Nocardia</taxon>
    </lineage>
</organism>
<evidence type="ECO:0008006" key="3">
    <source>
        <dbReference type="Google" id="ProtNLM"/>
    </source>
</evidence>
<name>A0A1J0VS52_9NOCA</name>
<gene>
    <name evidence="1" type="ORF">BOX37_13905</name>
</gene>
<dbReference type="InterPro" id="IPR029058">
    <property type="entry name" value="AB_hydrolase_fold"/>
</dbReference>
<dbReference type="KEGG" id="nsl:BOX37_13905"/>
<protein>
    <recommendedName>
        <fullName evidence="3">Alpha/beta hydrolase</fullName>
    </recommendedName>
</protein>
<dbReference type="Gene3D" id="3.40.50.1820">
    <property type="entry name" value="alpha/beta hydrolase"/>
    <property type="match status" value="1"/>
</dbReference>
<accession>A0A1J0VS52</accession>
<dbReference type="AlphaFoldDB" id="A0A1J0VS52"/>
<dbReference type="Proteomes" id="UP000183810">
    <property type="component" value="Chromosome"/>
</dbReference>
<evidence type="ECO:0000313" key="2">
    <source>
        <dbReference type="Proteomes" id="UP000183810"/>
    </source>
</evidence>